<name>A0A392VBE7_9FABA</name>
<reference evidence="1 2" key="1">
    <citation type="journal article" date="2018" name="Front. Plant Sci.">
        <title>Red Clover (Trifolium pratense) and Zigzag Clover (T. medium) - A Picture of Genomic Similarities and Differences.</title>
        <authorList>
            <person name="Dluhosova J."/>
            <person name="Istvanek J."/>
            <person name="Nedelnik J."/>
            <person name="Repkova J."/>
        </authorList>
    </citation>
    <scope>NUCLEOTIDE SEQUENCE [LARGE SCALE GENOMIC DNA]</scope>
    <source>
        <strain evidence="2">cv. 10/8</strain>
        <tissue evidence="1">Leaf</tissue>
    </source>
</reference>
<evidence type="ECO:0000313" key="2">
    <source>
        <dbReference type="Proteomes" id="UP000265520"/>
    </source>
</evidence>
<sequence>MKSLFGAQEVLEIVTDGYEELGANPTDAQRTTFRESKKKDCKALFYIQQN</sequence>
<protein>
    <submittedName>
        <fullName evidence="1">F-box protein</fullName>
    </submittedName>
</protein>
<feature type="non-terminal residue" evidence="1">
    <location>
        <position position="50"/>
    </location>
</feature>
<proteinExistence type="predicted"/>
<dbReference type="AlphaFoldDB" id="A0A392VBE7"/>
<organism evidence="1 2">
    <name type="scientific">Trifolium medium</name>
    <dbReference type="NCBI Taxonomy" id="97028"/>
    <lineage>
        <taxon>Eukaryota</taxon>
        <taxon>Viridiplantae</taxon>
        <taxon>Streptophyta</taxon>
        <taxon>Embryophyta</taxon>
        <taxon>Tracheophyta</taxon>
        <taxon>Spermatophyta</taxon>
        <taxon>Magnoliopsida</taxon>
        <taxon>eudicotyledons</taxon>
        <taxon>Gunneridae</taxon>
        <taxon>Pentapetalae</taxon>
        <taxon>rosids</taxon>
        <taxon>fabids</taxon>
        <taxon>Fabales</taxon>
        <taxon>Fabaceae</taxon>
        <taxon>Papilionoideae</taxon>
        <taxon>50 kb inversion clade</taxon>
        <taxon>NPAAA clade</taxon>
        <taxon>Hologalegina</taxon>
        <taxon>IRL clade</taxon>
        <taxon>Trifolieae</taxon>
        <taxon>Trifolium</taxon>
    </lineage>
</organism>
<dbReference type="EMBL" id="LXQA011120470">
    <property type="protein sequence ID" value="MCI85646.1"/>
    <property type="molecule type" value="Genomic_DNA"/>
</dbReference>
<dbReference type="Proteomes" id="UP000265520">
    <property type="component" value="Unassembled WGS sequence"/>
</dbReference>
<comment type="caution">
    <text evidence="1">The sequence shown here is derived from an EMBL/GenBank/DDBJ whole genome shotgun (WGS) entry which is preliminary data.</text>
</comment>
<evidence type="ECO:0000313" key="1">
    <source>
        <dbReference type="EMBL" id="MCI85646.1"/>
    </source>
</evidence>
<accession>A0A392VBE7</accession>
<keyword evidence="2" id="KW-1185">Reference proteome</keyword>